<dbReference type="EMBL" id="CP070608">
    <property type="protein sequence ID" value="QSE98847.1"/>
    <property type="molecule type" value="Genomic_DNA"/>
</dbReference>
<dbReference type="InterPro" id="IPR041679">
    <property type="entry name" value="DNA2/NAM7-like_C"/>
</dbReference>
<evidence type="ECO:0000313" key="3">
    <source>
        <dbReference type="EMBL" id="QSE98847.1"/>
    </source>
</evidence>
<feature type="domain" description="DNA2/NAM7 helicase-like C-terminal" evidence="2">
    <location>
        <begin position="1010"/>
        <end position="1186"/>
    </location>
</feature>
<dbReference type="InterPro" id="IPR041677">
    <property type="entry name" value="DNA2/NAM7_AAA_11"/>
</dbReference>
<dbReference type="InterPro" id="IPR027417">
    <property type="entry name" value="P-loop_NTPase"/>
</dbReference>
<dbReference type="GO" id="GO:0004386">
    <property type="term" value="F:helicase activity"/>
    <property type="evidence" value="ECO:0007669"/>
    <property type="project" value="InterPro"/>
</dbReference>
<dbReference type="CDD" id="cd18808">
    <property type="entry name" value="SF1_C_Upf1"/>
    <property type="match status" value="1"/>
</dbReference>
<dbReference type="KEGG" id="fuv:JR347_07140"/>
<gene>
    <name evidence="3" type="ORF">JR347_07140</name>
</gene>
<keyword evidence="4" id="KW-1185">Reference proteome</keyword>
<proteinExistence type="predicted"/>
<dbReference type="InterPro" id="IPR047187">
    <property type="entry name" value="SF1_C_Upf1"/>
</dbReference>
<evidence type="ECO:0000259" key="1">
    <source>
        <dbReference type="Pfam" id="PF13086"/>
    </source>
</evidence>
<reference evidence="3" key="1">
    <citation type="submission" date="2021-02" db="EMBL/GenBank/DDBJ databases">
        <title>Fulvivirga sp. S481 isolated from sea water.</title>
        <authorList>
            <person name="Bae S.S."/>
            <person name="Baek K."/>
        </authorList>
    </citation>
    <scope>NUCLEOTIDE SEQUENCE</scope>
    <source>
        <strain evidence="3">S481</strain>
    </source>
</reference>
<dbReference type="Pfam" id="PF13086">
    <property type="entry name" value="AAA_11"/>
    <property type="match status" value="2"/>
</dbReference>
<feature type="domain" description="DNA2/NAM7 helicase helicase" evidence="1">
    <location>
        <begin position="845"/>
        <end position="980"/>
    </location>
</feature>
<evidence type="ECO:0000313" key="4">
    <source>
        <dbReference type="Proteomes" id="UP000662783"/>
    </source>
</evidence>
<feature type="domain" description="DNA2/NAM7 helicase helicase" evidence="1">
    <location>
        <begin position="293"/>
        <end position="446"/>
    </location>
</feature>
<dbReference type="Pfam" id="PF13195">
    <property type="entry name" value="DUF4011"/>
    <property type="match status" value="1"/>
</dbReference>
<dbReference type="SUPFAM" id="SSF52540">
    <property type="entry name" value="P-loop containing nucleoside triphosphate hydrolases"/>
    <property type="match status" value="1"/>
</dbReference>
<sequence length="1331" mass="155751">MHEILKSYLKRLTNLTLNNRSLFLLRQNKDQFIDLYDFNFNIKDGSFQIIESLISGNRLSLCQQFDSRDEETNVASSRLKRISRTEKFIYEERGSKDLYVGWPFVKGKLSDGTPVRCPLLFFPVDLELQSSKWLLKPRADEGPSFNKSFLLAYSHYNNVPIEDDFIDRNLEDFDTDSTVFRTSLYQLFKDSDIELNFNQDNFQDTLQKFEEYTKSDYEEAFGTGELKLFPEAVLGIFPQSGSYLVPDYNTLLSNKTIQDIEQFFISAQPEESTRSYGFLDSVDEEKTFTPFKMDAHQENALKAIKKGKSIVVQGPPGTGKSQLICNLISDHIATGKKVLVVSQKRAALDVVYNRMKEKEITPFLGLVHDFKNDRKTIFENIARQVDRIDEYKMLNNGLDSIQLERKFLQVSRRIDQISEELEEFKFALFDESECGVAVKELYLTSDQDAQTVNFKQEYTQFRLNEIDDFIIRLRDYTEYVDKFGRPEYEWSDRRSFKDYGVAERQRLNEILDEIPAYQDEIAERALNIVGSKLTLEDFEFILSKRDYIVQMLGTLKDPNAYEYFQHLNNYSDSETSALWLSNIERVVMECYKGEGPEVSIPSDQLGKFQETLHRNMDARKNLFRLIKWRLFSKDKYWIKRVLVENGLKRNKEGFKTLVERIDNRLNLEHNITKMKERGWIIGIPTNYEKVQFQTWFHLFKLTIKAKLIFNSLRNFKQYFNVQKITYGELKDKIEQLFEIIKETPQRKEKWLLYLTEGQILSIENNTEMAAVMKESLKKDFEELCDFDRVQDEMEPGQIKALDKLIQDAKVTSTKDLETVFQNSIRLAWIDHIETKYPILRSVSSRKFHKLEAELQNAVKEKLSVTNDMLLLRAREKTYVNAEHNRLNNMVTYRDLYHQVTKKRRVWPLRKLISEHSNELFDLVPCWLASPESVSAIFPMREMFDLVIFDEASQCFAEKGIPAMYRGRKVLIAGDSKQLRPNDLYQVRFDDESELPELEVDSLLELAERYLMNIQLNGHYRSRSLDLIDFSNQHFYQGKLKLLPDFDVVNTTEPGIEYLKVDGVWENNTNDMEADKVVDLLLKIAGSSNKSSVGVVTFNAKQQQHILDKIDEKFIEQGVLWPEGWFVKNIENVQGDEKDIIIFSTAYGPDPKGKIVMQFGSLNASGGENRLNVAVTRAREKVIIVSSLMPQQLKVEDTKNEGPKLLKKYLEYAYMVSEGNFQPTLPAIKPHSANWYLKTQLMSWVNDHSENFTLTEELPFTDITVKQGDQYKALLLTDDDLYYQSPSIKDVHVYTPFTLSKKNWRFRGFFSREWWSHREQVEETILRFVEGS</sequence>
<organism evidence="3 4">
    <name type="scientific">Fulvivirga lutea</name>
    <dbReference type="NCBI Taxonomy" id="2810512"/>
    <lineage>
        <taxon>Bacteria</taxon>
        <taxon>Pseudomonadati</taxon>
        <taxon>Bacteroidota</taxon>
        <taxon>Cytophagia</taxon>
        <taxon>Cytophagales</taxon>
        <taxon>Fulvivirgaceae</taxon>
        <taxon>Fulvivirga</taxon>
    </lineage>
</organism>
<dbReference type="Pfam" id="PF13087">
    <property type="entry name" value="AAA_12"/>
    <property type="match status" value="1"/>
</dbReference>
<dbReference type="InterPro" id="IPR025103">
    <property type="entry name" value="DUF4011"/>
</dbReference>
<name>A0A975A2S1_9BACT</name>
<dbReference type="Gene3D" id="3.40.50.300">
    <property type="entry name" value="P-loop containing nucleotide triphosphate hydrolases"/>
    <property type="match status" value="3"/>
</dbReference>
<accession>A0A975A2S1</accession>
<evidence type="ECO:0000259" key="2">
    <source>
        <dbReference type="Pfam" id="PF13087"/>
    </source>
</evidence>
<dbReference type="InterPro" id="IPR045055">
    <property type="entry name" value="DNA2/NAM7-like"/>
</dbReference>
<dbReference type="RefSeq" id="WP_205723361.1">
    <property type="nucleotide sequence ID" value="NZ_CP070608.1"/>
</dbReference>
<dbReference type="Proteomes" id="UP000662783">
    <property type="component" value="Chromosome"/>
</dbReference>
<dbReference type="PANTHER" id="PTHR10887">
    <property type="entry name" value="DNA2/NAM7 HELICASE FAMILY"/>
    <property type="match status" value="1"/>
</dbReference>
<dbReference type="PANTHER" id="PTHR10887:SF530">
    <property type="entry name" value="SUPERFAMILY I DNA HELICASES"/>
    <property type="match status" value="1"/>
</dbReference>
<protein>
    <submittedName>
        <fullName evidence="3">DUF4011 domain-containing protein</fullName>
    </submittedName>
</protein>